<feature type="compositionally biased region" description="Basic residues" evidence="1">
    <location>
        <begin position="49"/>
        <end position="59"/>
    </location>
</feature>
<evidence type="ECO:0000256" key="1">
    <source>
        <dbReference type="SAM" id="MobiDB-lite"/>
    </source>
</evidence>
<reference evidence="2" key="1">
    <citation type="journal article" date="2018" name="MSphere">
        <title>Ultrasensitive Capture of Human Herpes Simplex Virus Genomes Directly from Clinical Samples Reveals Extraordinarily Limited Evolution in Cell Culture.</title>
        <authorList>
            <person name="Greninger A.L."/>
            <person name="Roychoudhury P."/>
            <person name="Xie H."/>
            <person name="Casto A."/>
            <person name="Cent A."/>
            <person name="Pepper G."/>
            <person name="Koelle D.M."/>
            <person name="Huang M.L."/>
            <person name="Wald A."/>
            <person name="Johnston C."/>
            <person name="Jerome K.R."/>
        </authorList>
    </citation>
    <scope>NUCLEOTIDE SEQUENCE</scope>
    <source>
        <strain evidence="2">2006-57630</strain>
    </source>
</reference>
<proteinExistence type="predicted"/>
<dbReference type="EMBL" id="MG999840">
    <property type="protein sequence ID" value="AWW07971.1"/>
    <property type="molecule type" value="Genomic_DNA"/>
</dbReference>
<feature type="region of interest" description="Disordered" evidence="1">
    <location>
        <begin position="22"/>
        <end position="59"/>
    </location>
</feature>
<sequence length="59" mass="6652">MWAWVWGNTDNRNWRATLGTPIKHADSSSCVPHAVGAEPDTGNPDVRRTGRSRIQRRLP</sequence>
<organismHost>
    <name type="scientific">Homo sapiens</name>
    <name type="common">Human</name>
    <dbReference type="NCBI Taxonomy" id="9606"/>
</organismHost>
<organism evidence="2">
    <name type="scientific">Human herpesvirus 1</name>
    <name type="common">HHV-1</name>
    <name type="synonym">Human herpes simplex virus 1</name>
    <dbReference type="NCBI Taxonomy" id="10298"/>
    <lineage>
        <taxon>Viruses</taxon>
        <taxon>Duplodnaviria</taxon>
        <taxon>Heunggongvirae</taxon>
        <taxon>Peploviricota</taxon>
        <taxon>Herviviricetes</taxon>
        <taxon>Herpesvirales</taxon>
        <taxon>Orthoherpesviridae</taxon>
        <taxon>Alphaherpesvirinae</taxon>
        <taxon>Simplexvirus</taxon>
        <taxon>Simplexvirus humanalpha1</taxon>
    </lineage>
</organism>
<name>A0A2Z4GZR7_HHV1</name>
<evidence type="ECO:0000313" key="2">
    <source>
        <dbReference type="EMBL" id="AWW07971.1"/>
    </source>
</evidence>
<accession>A0A2Z4GZR7</accession>
<protein>
    <submittedName>
        <fullName evidence="2">Uncharacterized protein</fullName>
    </submittedName>
</protein>